<keyword evidence="1" id="KW-0812">Transmembrane</keyword>
<dbReference type="AlphaFoldDB" id="A0A9W9FS25"/>
<dbReference type="GeneID" id="81392435"/>
<dbReference type="OrthoDB" id="4685598at2759"/>
<dbReference type="EMBL" id="JAPMSZ010000004">
    <property type="protein sequence ID" value="KAJ5105338.1"/>
    <property type="molecule type" value="Genomic_DNA"/>
</dbReference>
<name>A0A9W9FS25_9EURO</name>
<gene>
    <name evidence="2" type="ORF">NUU61_002685</name>
</gene>
<evidence type="ECO:0000256" key="1">
    <source>
        <dbReference type="SAM" id="Phobius"/>
    </source>
</evidence>
<sequence length="133" mass="15036">MELDAQLNNWYDLIPQVIKPDLMQTPGTIRDTLMVLRRHQYVRFAAIRLSEQSASTEIVIHSVFASTVIITIAALNPWLVGHVPDIEDLQKFAISTMGRWAFLGSCIEAMTLMLGAIQNKKKMLQANIVTIQR</sequence>
<reference evidence="2" key="1">
    <citation type="submission" date="2022-11" db="EMBL/GenBank/DDBJ databases">
        <authorList>
            <person name="Petersen C."/>
        </authorList>
    </citation>
    <scope>NUCLEOTIDE SEQUENCE</scope>
    <source>
        <strain evidence="2">IBT 34128</strain>
    </source>
</reference>
<comment type="caution">
    <text evidence="2">The sequence shown here is derived from an EMBL/GenBank/DDBJ whole genome shotgun (WGS) entry which is preliminary data.</text>
</comment>
<dbReference type="RefSeq" id="XP_056514334.1">
    <property type="nucleotide sequence ID" value="XM_056653267.1"/>
</dbReference>
<accession>A0A9W9FS25</accession>
<feature type="transmembrane region" description="Helical" evidence="1">
    <location>
        <begin position="100"/>
        <end position="117"/>
    </location>
</feature>
<protein>
    <submittedName>
        <fullName evidence="2">Transcriptional activator protein acu-15</fullName>
    </submittedName>
</protein>
<evidence type="ECO:0000313" key="2">
    <source>
        <dbReference type="EMBL" id="KAJ5105338.1"/>
    </source>
</evidence>
<dbReference type="Proteomes" id="UP001141434">
    <property type="component" value="Unassembled WGS sequence"/>
</dbReference>
<feature type="transmembrane region" description="Helical" evidence="1">
    <location>
        <begin position="58"/>
        <end position="80"/>
    </location>
</feature>
<proteinExistence type="predicted"/>
<organism evidence="2 3">
    <name type="scientific">Penicillium alfredii</name>
    <dbReference type="NCBI Taxonomy" id="1506179"/>
    <lineage>
        <taxon>Eukaryota</taxon>
        <taxon>Fungi</taxon>
        <taxon>Dikarya</taxon>
        <taxon>Ascomycota</taxon>
        <taxon>Pezizomycotina</taxon>
        <taxon>Eurotiomycetes</taxon>
        <taxon>Eurotiomycetidae</taxon>
        <taxon>Eurotiales</taxon>
        <taxon>Aspergillaceae</taxon>
        <taxon>Penicillium</taxon>
    </lineage>
</organism>
<keyword evidence="1" id="KW-1133">Transmembrane helix</keyword>
<keyword evidence="3" id="KW-1185">Reference proteome</keyword>
<reference evidence="2" key="2">
    <citation type="journal article" date="2023" name="IMA Fungus">
        <title>Comparative genomic study of the Penicillium genus elucidates a diverse pangenome and 15 lateral gene transfer events.</title>
        <authorList>
            <person name="Petersen C."/>
            <person name="Sorensen T."/>
            <person name="Nielsen M.R."/>
            <person name="Sondergaard T.E."/>
            <person name="Sorensen J.L."/>
            <person name="Fitzpatrick D.A."/>
            <person name="Frisvad J.C."/>
            <person name="Nielsen K.L."/>
        </authorList>
    </citation>
    <scope>NUCLEOTIDE SEQUENCE</scope>
    <source>
        <strain evidence="2">IBT 34128</strain>
    </source>
</reference>
<evidence type="ECO:0000313" key="3">
    <source>
        <dbReference type="Proteomes" id="UP001141434"/>
    </source>
</evidence>
<keyword evidence="1" id="KW-0472">Membrane</keyword>